<reference evidence="4" key="1">
    <citation type="submission" date="2024-07" db="EMBL/GenBank/DDBJ databases">
        <authorList>
            <person name="fu j."/>
        </authorList>
    </citation>
    <scope>NUCLEOTIDE SEQUENCE</scope>
    <source>
        <strain evidence="4">P10A9</strain>
    </source>
</reference>
<dbReference type="EMBL" id="CP163302">
    <property type="protein sequence ID" value="XDP45925.1"/>
    <property type="molecule type" value="Genomic_DNA"/>
</dbReference>
<comment type="caution">
    <text evidence="2">Lacks conserved residue(s) required for the propagation of feature annotation.</text>
</comment>
<name>A0AB39L6G2_9MICC</name>
<keyword evidence="2" id="KW-0442">Lipid degradation</keyword>
<accession>A0AB39L6G2</accession>
<dbReference type="RefSeq" id="WP_369046337.1">
    <property type="nucleotide sequence ID" value="NZ_CP163302.1"/>
</dbReference>
<dbReference type="AlphaFoldDB" id="A0AB39L6G2"/>
<keyword evidence="1 2" id="KW-0443">Lipid metabolism</keyword>
<protein>
    <submittedName>
        <fullName evidence="4">Patatin-like phospholipase family protein</fullName>
    </submittedName>
</protein>
<dbReference type="Pfam" id="PF01734">
    <property type="entry name" value="Patatin"/>
    <property type="match status" value="1"/>
</dbReference>
<feature type="domain" description="PNPLA" evidence="3">
    <location>
        <begin position="6"/>
        <end position="242"/>
    </location>
</feature>
<feature type="active site" description="Nucleophile" evidence="2">
    <location>
        <position position="42"/>
    </location>
</feature>
<evidence type="ECO:0000259" key="3">
    <source>
        <dbReference type="PROSITE" id="PS51635"/>
    </source>
</evidence>
<keyword evidence="2" id="KW-0378">Hydrolase</keyword>
<dbReference type="GO" id="GO:0016042">
    <property type="term" value="P:lipid catabolic process"/>
    <property type="evidence" value="ECO:0007669"/>
    <property type="project" value="UniProtKB-UniRule"/>
</dbReference>
<feature type="active site" description="Proton acceptor" evidence="2">
    <location>
        <position position="229"/>
    </location>
</feature>
<dbReference type="SUPFAM" id="SSF52151">
    <property type="entry name" value="FabD/lysophospholipase-like"/>
    <property type="match status" value="1"/>
</dbReference>
<sequence>MSRALILGSGGHTAIGWEVGVLHGLAAGGVDVQNWDYIVGSSAGSFVGARLAAGLLDATYTDLTSGDPAVERAAFAAGMGNSLPYLLSLGGQIGRAAVQAWIAGAVVRRFAGAARLGGLRPLRAVPAALGRALGPGRLTAREMTDLAALAVGLRQRQAACYEAYWAGKLMPEADWPSMRLGIIAFCSSLGQRRVIEATDGVPLARAVAASTSIPGLVGAVEIGGRHHIDCGALDSTSADLADGFDDVLILAPDANPGELARTVPPLEARGSRVSVIAPSDPASFGEGVQHLDVSRVPAATALGVRDGREAVERLRSP</sequence>
<evidence type="ECO:0000313" key="4">
    <source>
        <dbReference type="EMBL" id="XDP45925.1"/>
    </source>
</evidence>
<organism evidence="4">
    <name type="scientific">Sinomonas puerhi</name>
    <dbReference type="NCBI Taxonomy" id="3238584"/>
    <lineage>
        <taxon>Bacteria</taxon>
        <taxon>Bacillati</taxon>
        <taxon>Actinomycetota</taxon>
        <taxon>Actinomycetes</taxon>
        <taxon>Micrococcales</taxon>
        <taxon>Micrococcaceae</taxon>
        <taxon>Sinomonas</taxon>
    </lineage>
</organism>
<evidence type="ECO:0000256" key="2">
    <source>
        <dbReference type="PROSITE-ProRule" id="PRU01161"/>
    </source>
</evidence>
<dbReference type="KEGG" id="spue:AB5L97_02585"/>
<proteinExistence type="predicted"/>
<dbReference type="Gene3D" id="3.40.1090.10">
    <property type="entry name" value="Cytosolic phospholipase A2 catalytic domain"/>
    <property type="match status" value="2"/>
</dbReference>
<dbReference type="InterPro" id="IPR002641">
    <property type="entry name" value="PNPLA_dom"/>
</dbReference>
<dbReference type="PROSITE" id="PS51635">
    <property type="entry name" value="PNPLA"/>
    <property type="match status" value="1"/>
</dbReference>
<feature type="short sequence motif" description="GXSXG" evidence="2">
    <location>
        <begin position="40"/>
        <end position="44"/>
    </location>
</feature>
<evidence type="ECO:0000256" key="1">
    <source>
        <dbReference type="ARBA" id="ARBA00023098"/>
    </source>
</evidence>
<gene>
    <name evidence="4" type="ORF">AB5L97_02585</name>
</gene>
<dbReference type="InterPro" id="IPR016035">
    <property type="entry name" value="Acyl_Trfase/lysoPLipase"/>
</dbReference>
<dbReference type="GO" id="GO:0016787">
    <property type="term" value="F:hydrolase activity"/>
    <property type="evidence" value="ECO:0007669"/>
    <property type="project" value="UniProtKB-UniRule"/>
</dbReference>